<evidence type="ECO:0000256" key="4">
    <source>
        <dbReference type="ARBA" id="ARBA00022801"/>
    </source>
</evidence>
<dbReference type="InterPro" id="IPR027417">
    <property type="entry name" value="P-loop_NTPase"/>
</dbReference>
<dbReference type="EMBL" id="OC317631">
    <property type="protein sequence ID" value="CAD7398087.1"/>
    <property type="molecule type" value="Genomic_DNA"/>
</dbReference>
<protein>
    <recommendedName>
        <fullName evidence="10">Probable ATP-dependent RNA helicase DDX52</fullName>
        <ecNumber evidence="2">3.6.4.13</ecNumber>
    </recommendedName>
</protein>
<evidence type="ECO:0000256" key="13">
    <source>
        <dbReference type="SAM" id="MobiDB-lite"/>
    </source>
</evidence>
<dbReference type="GO" id="GO:0005524">
    <property type="term" value="F:ATP binding"/>
    <property type="evidence" value="ECO:0007669"/>
    <property type="project" value="UniProtKB-KW"/>
</dbReference>
<dbReference type="CDD" id="cd17957">
    <property type="entry name" value="DEADc_DDX52"/>
    <property type="match status" value="1"/>
</dbReference>
<dbReference type="GO" id="GO:0005730">
    <property type="term" value="C:nucleolus"/>
    <property type="evidence" value="ECO:0007669"/>
    <property type="project" value="UniProtKB-SubCell"/>
</dbReference>
<feature type="domain" description="Helicase ATP-binding" evidence="14">
    <location>
        <begin position="131"/>
        <end position="309"/>
    </location>
</feature>
<comment type="similarity">
    <text evidence="9">Belongs to the DEAD box helicase family. DDX52/ROK1 subfamily.</text>
</comment>
<evidence type="ECO:0000256" key="9">
    <source>
        <dbReference type="ARBA" id="ARBA00024355"/>
    </source>
</evidence>
<feature type="compositionally biased region" description="Basic residues" evidence="13">
    <location>
        <begin position="532"/>
        <end position="541"/>
    </location>
</feature>
<keyword evidence="7" id="KW-0694">RNA-binding</keyword>
<dbReference type="PROSITE" id="PS51194">
    <property type="entry name" value="HELICASE_CTER"/>
    <property type="match status" value="1"/>
</dbReference>
<dbReference type="InterPro" id="IPR014014">
    <property type="entry name" value="RNA_helicase_DEAD_Q_motif"/>
</dbReference>
<evidence type="ECO:0000256" key="7">
    <source>
        <dbReference type="ARBA" id="ARBA00022884"/>
    </source>
</evidence>
<dbReference type="PROSITE" id="PS51192">
    <property type="entry name" value="HELICASE_ATP_BIND_1"/>
    <property type="match status" value="1"/>
</dbReference>
<feature type="region of interest" description="Disordered" evidence="13">
    <location>
        <begin position="493"/>
        <end position="541"/>
    </location>
</feature>
<keyword evidence="8" id="KW-0539">Nucleus</keyword>
<dbReference type="PANTHER" id="PTHR47959">
    <property type="entry name" value="ATP-DEPENDENT RNA HELICASE RHLE-RELATED"/>
    <property type="match status" value="1"/>
</dbReference>
<dbReference type="InterPro" id="IPR044764">
    <property type="entry name" value="DDX52/Rok1_DEADc"/>
</dbReference>
<dbReference type="GO" id="GO:0003724">
    <property type="term" value="F:RNA helicase activity"/>
    <property type="evidence" value="ECO:0007669"/>
    <property type="project" value="UniProtKB-EC"/>
</dbReference>
<evidence type="ECO:0000256" key="3">
    <source>
        <dbReference type="ARBA" id="ARBA00022741"/>
    </source>
</evidence>
<keyword evidence="4" id="KW-0378">Hydrolase</keyword>
<dbReference type="PROSITE" id="PS51195">
    <property type="entry name" value="Q_MOTIF"/>
    <property type="match status" value="1"/>
</dbReference>
<dbReference type="InterPro" id="IPR001650">
    <property type="entry name" value="Helicase_C-like"/>
</dbReference>
<evidence type="ECO:0000313" key="17">
    <source>
        <dbReference type="EMBL" id="CAD7398087.1"/>
    </source>
</evidence>
<evidence type="ECO:0000256" key="10">
    <source>
        <dbReference type="ARBA" id="ARBA00044533"/>
    </source>
</evidence>
<dbReference type="SMART" id="SM00490">
    <property type="entry name" value="HELICc"/>
    <property type="match status" value="1"/>
</dbReference>
<evidence type="ECO:0000256" key="6">
    <source>
        <dbReference type="ARBA" id="ARBA00022840"/>
    </source>
</evidence>
<comment type="catalytic activity">
    <reaction evidence="11">
        <text>ATP + H2O = ADP + phosphate + H(+)</text>
        <dbReference type="Rhea" id="RHEA:13065"/>
        <dbReference type="ChEBI" id="CHEBI:15377"/>
        <dbReference type="ChEBI" id="CHEBI:15378"/>
        <dbReference type="ChEBI" id="CHEBI:30616"/>
        <dbReference type="ChEBI" id="CHEBI:43474"/>
        <dbReference type="ChEBI" id="CHEBI:456216"/>
        <dbReference type="EC" id="3.6.4.13"/>
    </reaction>
</comment>
<evidence type="ECO:0000259" key="16">
    <source>
        <dbReference type="PROSITE" id="PS51195"/>
    </source>
</evidence>
<dbReference type="Pfam" id="PF00270">
    <property type="entry name" value="DEAD"/>
    <property type="match status" value="1"/>
</dbReference>
<feature type="short sequence motif" description="Q motif" evidence="12">
    <location>
        <begin position="100"/>
        <end position="128"/>
    </location>
</feature>
<reference evidence="17" key="1">
    <citation type="submission" date="2020-11" db="EMBL/GenBank/DDBJ databases">
        <authorList>
            <person name="Tran Van P."/>
        </authorList>
    </citation>
    <scope>NUCLEOTIDE SEQUENCE</scope>
</reference>
<dbReference type="EC" id="3.6.4.13" evidence="2"/>
<dbReference type="GO" id="GO:0005829">
    <property type="term" value="C:cytosol"/>
    <property type="evidence" value="ECO:0007669"/>
    <property type="project" value="TreeGrafter"/>
</dbReference>
<dbReference type="Pfam" id="PF00271">
    <property type="entry name" value="Helicase_C"/>
    <property type="match status" value="1"/>
</dbReference>
<proteinExistence type="inferred from homology"/>
<evidence type="ECO:0000256" key="2">
    <source>
        <dbReference type="ARBA" id="ARBA00012552"/>
    </source>
</evidence>
<dbReference type="GO" id="GO:0016787">
    <property type="term" value="F:hydrolase activity"/>
    <property type="evidence" value="ECO:0007669"/>
    <property type="project" value="UniProtKB-KW"/>
</dbReference>
<dbReference type="PANTHER" id="PTHR47959:SF15">
    <property type="entry name" value="RNA HELICASE"/>
    <property type="match status" value="1"/>
</dbReference>
<evidence type="ECO:0000256" key="8">
    <source>
        <dbReference type="ARBA" id="ARBA00023242"/>
    </source>
</evidence>
<dbReference type="FunFam" id="3.40.50.300:FF:000759">
    <property type="entry name" value="probable ATP-dependent RNA helicase DDX52"/>
    <property type="match status" value="1"/>
</dbReference>
<evidence type="ECO:0000259" key="14">
    <source>
        <dbReference type="PROSITE" id="PS51192"/>
    </source>
</evidence>
<comment type="subcellular location">
    <subcellularLocation>
        <location evidence="1">Nucleus</location>
        <location evidence="1">Nucleolus</location>
    </subcellularLocation>
</comment>
<dbReference type="GO" id="GO:0003723">
    <property type="term" value="F:RNA binding"/>
    <property type="evidence" value="ECO:0007669"/>
    <property type="project" value="UniProtKB-KW"/>
</dbReference>
<dbReference type="SMART" id="SM00487">
    <property type="entry name" value="DEXDc"/>
    <property type="match status" value="1"/>
</dbReference>
<feature type="region of interest" description="Disordered" evidence="13">
    <location>
        <begin position="27"/>
        <end position="52"/>
    </location>
</feature>
<dbReference type="InterPro" id="IPR011545">
    <property type="entry name" value="DEAD/DEAH_box_helicase_dom"/>
</dbReference>
<sequence length="541" mass="60459">MDAHDIFKKLTRGTNLNLKKAIQVQQTKVPTTPIKNEPTSEESIQPSRGKKKLSKMRLAALKQEEACRLDLISAVNHLRNQERISVTGPNIPDPLRTFEDLKSVYGLSTVLVNNLLHSGYTSPTPIQSQAIPLMLQGRQLLACAPTGSGKTAAFLVPVFHHLGRPKHSGIRAVIVSPTRELARQTLRECQRLSEGTALRCHLVKKAPTVARSSNQYAVPKCDVLITTPNRLVYLLKQDPPAVSLTSVEWLVVDESDKLFESGAKGFRDQLATIYNACDSTTLKRAMFSATSTPDVARWARKNLTDLALVTVGHRNSAAEQVEQELLFVGSEAGKLVAFRNLVHQGLKPPVLVFVQSKERAKELFTELIYEGINVDVIHADRTQLQRDNVVRSFREGRIWVLICTELMGRGIDFKGVNLVVNYDFPTSAISYIHRIGRTGRAGQSGKAVTFFTQDDSVNLRSIAYLVQESGGNIPEYMLGLKRPSKRARRQLESHALERESISTTPCYQQDKERKQLAFRKKRRNQAPATTSRKIKKPSIQQ</sequence>
<evidence type="ECO:0000256" key="12">
    <source>
        <dbReference type="PROSITE-ProRule" id="PRU00552"/>
    </source>
</evidence>
<feature type="domain" description="DEAD-box RNA helicase Q" evidence="16">
    <location>
        <begin position="100"/>
        <end position="128"/>
    </location>
</feature>
<evidence type="ECO:0000256" key="11">
    <source>
        <dbReference type="ARBA" id="ARBA00047984"/>
    </source>
</evidence>
<name>A0A7R9GU61_TIMCR</name>
<dbReference type="Gene3D" id="3.40.50.300">
    <property type="entry name" value="P-loop containing nucleotide triphosphate hydrolases"/>
    <property type="match status" value="2"/>
</dbReference>
<keyword evidence="5" id="KW-0347">Helicase</keyword>
<evidence type="ECO:0000256" key="5">
    <source>
        <dbReference type="ARBA" id="ARBA00022806"/>
    </source>
</evidence>
<keyword evidence="3" id="KW-0547">Nucleotide-binding</keyword>
<dbReference type="CDD" id="cd18787">
    <property type="entry name" value="SF2_C_DEAD"/>
    <property type="match status" value="1"/>
</dbReference>
<keyword evidence="6" id="KW-0067">ATP-binding</keyword>
<dbReference type="InterPro" id="IPR014001">
    <property type="entry name" value="Helicase_ATP-bd"/>
</dbReference>
<dbReference type="AlphaFoldDB" id="A0A7R9GU61"/>
<accession>A0A7R9GU61</accession>
<dbReference type="GO" id="GO:0030490">
    <property type="term" value="P:maturation of SSU-rRNA"/>
    <property type="evidence" value="ECO:0007669"/>
    <property type="project" value="InterPro"/>
</dbReference>
<dbReference type="InterPro" id="IPR050079">
    <property type="entry name" value="DEAD_box_RNA_helicase"/>
</dbReference>
<organism evidence="17">
    <name type="scientific">Timema cristinae</name>
    <name type="common">Walking stick</name>
    <dbReference type="NCBI Taxonomy" id="61476"/>
    <lineage>
        <taxon>Eukaryota</taxon>
        <taxon>Metazoa</taxon>
        <taxon>Ecdysozoa</taxon>
        <taxon>Arthropoda</taxon>
        <taxon>Hexapoda</taxon>
        <taxon>Insecta</taxon>
        <taxon>Pterygota</taxon>
        <taxon>Neoptera</taxon>
        <taxon>Polyneoptera</taxon>
        <taxon>Phasmatodea</taxon>
        <taxon>Timematodea</taxon>
        <taxon>Timematoidea</taxon>
        <taxon>Timematidae</taxon>
        <taxon>Timema</taxon>
    </lineage>
</organism>
<feature type="domain" description="Helicase C-terminal" evidence="15">
    <location>
        <begin position="320"/>
        <end position="481"/>
    </location>
</feature>
<gene>
    <name evidence="17" type="ORF">TCEB3V08_LOCUS4358</name>
</gene>
<dbReference type="SUPFAM" id="SSF52540">
    <property type="entry name" value="P-loop containing nucleoside triphosphate hydrolases"/>
    <property type="match status" value="1"/>
</dbReference>
<evidence type="ECO:0000256" key="1">
    <source>
        <dbReference type="ARBA" id="ARBA00004604"/>
    </source>
</evidence>
<evidence type="ECO:0000259" key="15">
    <source>
        <dbReference type="PROSITE" id="PS51194"/>
    </source>
</evidence>